<dbReference type="Pfam" id="PF00085">
    <property type="entry name" value="Thioredoxin"/>
    <property type="match status" value="1"/>
</dbReference>
<evidence type="ECO:0000256" key="3">
    <source>
        <dbReference type="ARBA" id="ARBA00022982"/>
    </source>
</evidence>
<keyword evidence="3" id="KW-0249">Electron transport</keyword>
<keyword evidence="4" id="KW-1015">Disulfide bond</keyword>
<reference evidence="8 9" key="1">
    <citation type="submission" date="2020-12" db="EMBL/GenBank/DDBJ databases">
        <title>Novel Thalassolituus-related marine hydrocarbonoclastic bacteria mediated algae-derived hydrocarbons mineralization in twilight zone of the northern South China Sea.</title>
        <authorList>
            <person name="Dong C."/>
        </authorList>
    </citation>
    <scope>NUCLEOTIDE SEQUENCE [LARGE SCALE GENOMIC DNA]</scope>
    <source>
        <strain evidence="8 9">IMCC1826</strain>
    </source>
</reference>
<comment type="similarity">
    <text evidence="1 6">Belongs to the thioredoxin family.</text>
</comment>
<comment type="caution">
    <text evidence="8">The sequence shown here is derived from an EMBL/GenBank/DDBJ whole genome shotgun (WGS) entry which is preliminary data.</text>
</comment>
<accession>A0ABS7ZQT7</accession>
<evidence type="ECO:0000256" key="1">
    <source>
        <dbReference type="ARBA" id="ARBA00008987"/>
    </source>
</evidence>
<keyword evidence="5" id="KW-0676">Redox-active center</keyword>
<dbReference type="PANTHER" id="PTHR45663:SF11">
    <property type="entry name" value="GEO12009P1"/>
    <property type="match status" value="1"/>
</dbReference>
<proteinExistence type="inferred from homology"/>
<protein>
    <recommendedName>
        <fullName evidence="6">Thioredoxin</fullName>
    </recommendedName>
</protein>
<dbReference type="CDD" id="cd02947">
    <property type="entry name" value="TRX_family"/>
    <property type="match status" value="1"/>
</dbReference>
<dbReference type="RefSeq" id="WP_225674704.1">
    <property type="nucleotide sequence ID" value="NZ_JAEDAH010000053.1"/>
</dbReference>
<keyword evidence="2" id="KW-0813">Transport</keyword>
<dbReference type="PRINTS" id="PR00421">
    <property type="entry name" value="THIOREDOXIN"/>
</dbReference>
<dbReference type="InterPro" id="IPR017937">
    <property type="entry name" value="Thioredoxin_CS"/>
</dbReference>
<dbReference type="PIRSF" id="PIRSF000077">
    <property type="entry name" value="Thioredoxin"/>
    <property type="match status" value="1"/>
</dbReference>
<keyword evidence="9" id="KW-1185">Reference proteome</keyword>
<evidence type="ECO:0000313" key="9">
    <source>
        <dbReference type="Proteomes" id="UP000714380"/>
    </source>
</evidence>
<evidence type="ECO:0000313" key="8">
    <source>
        <dbReference type="EMBL" id="MCA6064078.1"/>
    </source>
</evidence>
<dbReference type="Proteomes" id="UP000714380">
    <property type="component" value="Unassembled WGS sequence"/>
</dbReference>
<evidence type="ECO:0000256" key="2">
    <source>
        <dbReference type="ARBA" id="ARBA00022448"/>
    </source>
</evidence>
<evidence type="ECO:0000256" key="5">
    <source>
        <dbReference type="ARBA" id="ARBA00023284"/>
    </source>
</evidence>
<organism evidence="8 9">
    <name type="scientific">Thalassolituus marinus</name>
    <dbReference type="NCBI Taxonomy" id="671053"/>
    <lineage>
        <taxon>Bacteria</taxon>
        <taxon>Pseudomonadati</taxon>
        <taxon>Pseudomonadota</taxon>
        <taxon>Gammaproteobacteria</taxon>
        <taxon>Oceanospirillales</taxon>
        <taxon>Oceanospirillaceae</taxon>
        <taxon>Thalassolituus</taxon>
    </lineage>
</organism>
<dbReference type="PROSITE" id="PS51352">
    <property type="entry name" value="THIOREDOXIN_2"/>
    <property type="match status" value="1"/>
</dbReference>
<evidence type="ECO:0000256" key="4">
    <source>
        <dbReference type="ARBA" id="ARBA00023157"/>
    </source>
</evidence>
<evidence type="ECO:0000259" key="7">
    <source>
        <dbReference type="PROSITE" id="PS51352"/>
    </source>
</evidence>
<dbReference type="InterPro" id="IPR005746">
    <property type="entry name" value="Thioredoxin"/>
</dbReference>
<evidence type="ECO:0000256" key="6">
    <source>
        <dbReference type="PIRNR" id="PIRNR000077"/>
    </source>
</evidence>
<dbReference type="PROSITE" id="PS00194">
    <property type="entry name" value="THIOREDOXIN_1"/>
    <property type="match status" value="1"/>
</dbReference>
<dbReference type="InterPro" id="IPR036249">
    <property type="entry name" value="Thioredoxin-like_sf"/>
</dbReference>
<name>A0ABS7ZQT7_9GAMM</name>
<sequence>MAVTELNENTFAQLIRTADKPLLIDFWADWCPPCQQMLPIFTRAAEQLSERAQFASVNTQTAPAVGFHYAIRTIPTIILFWRGQEVGRRSGVQSVAQLTQWLDELQENPLC</sequence>
<dbReference type="SUPFAM" id="SSF52833">
    <property type="entry name" value="Thioredoxin-like"/>
    <property type="match status" value="1"/>
</dbReference>
<feature type="domain" description="Thioredoxin" evidence="7">
    <location>
        <begin position="1"/>
        <end position="107"/>
    </location>
</feature>
<dbReference type="InterPro" id="IPR013766">
    <property type="entry name" value="Thioredoxin_domain"/>
</dbReference>
<gene>
    <name evidence="8" type="ORF">I9W95_10710</name>
</gene>
<dbReference type="EMBL" id="JAEDAH010000053">
    <property type="protein sequence ID" value="MCA6064078.1"/>
    <property type="molecule type" value="Genomic_DNA"/>
</dbReference>
<dbReference type="PANTHER" id="PTHR45663">
    <property type="entry name" value="GEO12009P1"/>
    <property type="match status" value="1"/>
</dbReference>
<dbReference type="Gene3D" id="3.40.30.10">
    <property type="entry name" value="Glutaredoxin"/>
    <property type="match status" value="1"/>
</dbReference>